<dbReference type="EMBL" id="JACHXA010000004">
    <property type="protein sequence ID" value="MBB3065586.1"/>
    <property type="molecule type" value="Genomic_DNA"/>
</dbReference>
<dbReference type="Proteomes" id="UP000581135">
    <property type="component" value="Unassembled WGS sequence"/>
</dbReference>
<organism evidence="1 2">
    <name type="scientific">Limibacillus halophilus</name>
    <dbReference type="NCBI Taxonomy" id="1579333"/>
    <lineage>
        <taxon>Bacteria</taxon>
        <taxon>Pseudomonadati</taxon>
        <taxon>Pseudomonadota</taxon>
        <taxon>Alphaproteobacteria</taxon>
        <taxon>Rhodospirillales</taxon>
        <taxon>Rhodovibrionaceae</taxon>
        <taxon>Limibacillus</taxon>
    </lineage>
</organism>
<name>A0A839SVR9_9PROT</name>
<accession>A0A839SVR9</accession>
<keyword evidence="2" id="KW-1185">Reference proteome</keyword>
<protein>
    <recommendedName>
        <fullName evidence="3">Terminase-like family protein</fullName>
    </recommendedName>
</protein>
<evidence type="ECO:0000313" key="2">
    <source>
        <dbReference type="Proteomes" id="UP000581135"/>
    </source>
</evidence>
<evidence type="ECO:0008006" key="3">
    <source>
        <dbReference type="Google" id="ProtNLM"/>
    </source>
</evidence>
<dbReference type="Gene3D" id="3.40.50.300">
    <property type="entry name" value="P-loop containing nucleotide triphosphate hydrolases"/>
    <property type="match status" value="1"/>
</dbReference>
<dbReference type="Gene3D" id="3.30.420.240">
    <property type="match status" value="1"/>
</dbReference>
<dbReference type="RefSeq" id="WP_183416398.1">
    <property type="nucleotide sequence ID" value="NZ_JACHXA010000004.1"/>
</dbReference>
<comment type="caution">
    <text evidence="1">The sequence shown here is derived from an EMBL/GenBank/DDBJ whole genome shotgun (WGS) entry which is preliminary data.</text>
</comment>
<evidence type="ECO:0000313" key="1">
    <source>
        <dbReference type="EMBL" id="MBB3065586.1"/>
    </source>
</evidence>
<proteinExistence type="predicted"/>
<dbReference type="AlphaFoldDB" id="A0A839SVR9"/>
<gene>
    <name evidence="1" type="ORF">FHR98_001873</name>
</gene>
<dbReference type="InterPro" id="IPR027417">
    <property type="entry name" value="P-loop_NTPase"/>
</dbReference>
<reference evidence="1 2" key="1">
    <citation type="submission" date="2020-08" db="EMBL/GenBank/DDBJ databases">
        <title>Genomic Encyclopedia of Type Strains, Phase III (KMG-III): the genomes of soil and plant-associated and newly described type strains.</title>
        <authorList>
            <person name="Whitman W."/>
        </authorList>
    </citation>
    <scope>NUCLEOTIDE SEQUENCE [LARGE SCALE GENOMIC DNA]</scope>
    <source>
        <strain evidence="1 2">CECT 8803</strain>
    </source>
</reference>
<sequence>MSAGLDSKEAIIRRRLRDDLLHYARRCLKIRTKAGGATELQFNRAQQLLHKHAEAQLGRIGRVRLLVLKGRQMGVSTYIEARLYWKTSHRRGVRAFILTHRDQATQNLFAMAKRFHASCPRPVRPRTGASNLHELVFKDLDSGYRVATAKAPGVGRSDTIQYFHGSEVAFWPNAEEHMAGALQAVPEVNDSEIWLESTANGSGGLFYDLCRSAEKGLGDYELVFLPWYLDPFYRRVPPKNWRPPTAFESYGQRHQLSPDQIYWAYCKNAELAMATRTSPETFCWKFKQEYPGSIQEAFQSDSGASFISSEIVEKARLGQLPEPGPVVPLVLGVDVARGGGDFTRVIDRHGRRYGHRINQRIDSRDLMQIAGIVARQIERIQPDRVFIDATGGYGSAVVDRLCELGFGDVVLGVEFAGRANDDSVYANKRAEIWGRLRDHLNEAGGCDLTDDEELHRHICAPGHRFDSSGRLLLEGKDKIKSRLGFSPDAGDAAALTHAEPVRKFKPRFSAARTAEIDERVFSD</sequence>